<organism evidence="1 2">
    <name type="scientific">Candidatus Colwellbacteria bacterium RIFCSPHIGHO2_12_FULL_44_17</name>
    <dbReference type="NCBI Taxonomy" id="1797689"/>
    <lineage>
        <taxon>Bacteria</taxon>
        <taxon>Candidatus Colwelliibacteriota</taxon>
    </lineage>
</organism>
<dbReference type="EMBL" id="MHIX01000032">
    <property type="protein sequence ID" value="OGY58844.1"/>
    <property type="molecule type" value="Genomic_DNA"/>
</dbReference>
<sequence>MNNFQLFLEIARHLNKINITPILYGSLGLSIAIRTPLTINDVDILVPDEFIKEKWPELMEEVTSLDFELKDEKEHEFIRGAETIAFASYKTLEDVSFTTNDLQKTEEENVSFYTLSPEQCLAVYQYCLKDSYRQDTKKKTDSEKIILIENYLKKNNN</sequence>
<dbReference type="Proteomes" id="UP000178515">
    <property type="component" value="Unassembled WGS sequence"/>
</dbReference>
<dbReference type="AlphaFoldDB" id="A0A1G1Z2T2"/>
<accession>A0A1G1Z2T2</accession>
<reference evidence="1 2" key="1">
    <citation type="journal article" date="2016" name="Nat. Commun.">
        <title>Thousands of microbial genomes shed light on interconnected biogeochemical processes in an aquifer system.</title>
        <authorList>
            <person name="Anantharaman K."/>
            <person name="Brown C.T."/>
            <person name="Hug L.A."/>
            <person name="Sharon I."/>
            <person name="Castelle C.J."/>
            <person name="Probst A.J."/>
            <person name="Thomas B.C."/>
            <person name="Singh A."/>
            <person name="Wilkins M.J."/>
            <person name="Karaoz U."/>
            <person name="Brodie E.L."/>
            <person name="Williams K.H."/>
            <person name="Hubbard S.S."/>
            <person name="Banfield J.F."/>
        </authorList>
    </citation>
    <scope>NUCLEOTIDE SEQUENCE [LARGE SCALE GENOMIC DNA]</scope>
</reference>
<evidence type="ECO:0000313" key="1">
    <source>
        <dbReference type="EMBL" id="OGY58844.1"/>
    </source>
</evidence>
<evidence type="ECO:0000313" key="2">
    <source>
        <dbReference type="Proteomes" id="UP000178515"/>
    </source>
</evidence>
<proteinExistence type="predicted"/>
<dbReference type="STRING" id="1797689.A3F24_02415"/>
<name>A0A1G1Z2T2_9BACT</name>
<comment type="caution">
    <text evidence="1">The sequence shown here is derived from an EMBL/GenBank/DDBJ whole genome shotgun (WGS) entry which is preliminary data.</text>
</comment>
<protein>
    <recommendedName>
        <fullName evidence="3">Phosphoribosylanthranilate isomerase</fullName>
    </recommendedName>
</protein>
<gene>
    <name evidence="1" type="ORF">A3F24_02415</name>
</gene>
<evidence type="ECO:0008006" key="3">
    <source>
        <dbReference type="Google" id="ProtNLM"/>
    </source>
</evidence>
<dbReference type="InterPro" id="IPR043519">
    <property type="entry name" value="NT_sf"/>
</dbReference>
<dbReference type="SUPFAM" id="SSF81301">
    <property type="entry name" value="Nucleotidyltransferase"/>
    <property type="match status" value="1"/>
</dbReference>